<evidence type="ECO:0000313" key="2">
    <source>
        <dbReference type="Proteomes" id="UP000316603"/>
    </source>
</evidence>
<name>A0A561TJC4_9ACTN</name>
<dbReference type="Proteomes" id="UP000316603">
    <property type="component" value="Unassembled WGS sequence"/>
</dbReference>
<proteinExistence type="predicted"/>
<protein>
    <submittedName>
        <fullName evidence="1">Uncharacterized protein</fullName>
    </submittedName>
</protein>
<gene>
    <name evidence="1" type="ORF">FHX78_114250</name>
</gene>
<dbReference type="RefSeq" id="WP_145869034.1">
    <property type="nucleotide sequence ID" value="NZ_BNCE01000024.1"/>
</dbReference>
<reference evidence="1 2" key="1">
    <citation type="submission" date="2019-06" db="EMBL/GenBank/DDBJ databases">
        <title>Sequencing the genomes of 1000 actinobacteria strains.</title>
        <authorList>
            <person name="Klenk H.-P."/>
        </authorList>
    </citation>
    <scope>NUCLEOTIDE SEQUENCE [LARGE SCALE GENOMIC DNA]</scope>
    <source>
        <strain evidence="1 2">DSM 41695</strain>
    </source>
</reference>
<sequence>MPPTPLDPTEQADVCAEIGGVLAGGLPEGWAKATLRWSDLVSSGSMASLAVMDADGGSLTAAGIPKGIDDLCRRLRAGMYSEALGTWYTLTYTLVPERYSADYDYDHEPEAPSFTPEHYARDLTYFPRAEEHVPDWLRRKLDGLPNVYGAVYRRFDAGGDGGPTPSLGEVADTLAEAGWDTRPDDRFRGELAFSTDWARLGTLSDPHLIRFSGQVEPERWEELHALLNGFGWNVGMSCYAPRGGDVVREFPPPRGTDG</sequence>
<evidence type="ECO:0000313" key="1">
    <source>
        <dbReference type="EMBL" id="TWF87246.1"/>
    </source>
</evidence>
<organism evidence="1 2">
    <name type="scientific">Streptomyces capillispiralis</name>
    <dbReference type="NCBI Taxonomy" id="68182"/>
    <lineage>
        <taxon>Bacteria</taxon>
        <taxon>Bacillati</taxon>
        <taxon>Actinomycetota</taxon>
        <taxon>Actinomycetes</taxon>
        <taxon>Kitasatosporales</taxon>
        <taxon>Streptomycetaceae</taxon>
        <taxon>Streptomyces</taxon>
    </lineage>
</organism>
<accession>A0A561TJC4</accession>
<dbReference type="SUPFAM" id="SSF160424">
    <property type="entry name" value="BH3703-like"/>
    <property type="match status" value="1"/>
</dbReference>
<dbReference type="InterPro" id="IPR036170">
    <property type="entry name" value="YezG-like_sf"/>
</dbReference>
<dbReference type="OrthoDB" id="6957847at2"/>
<dbReference type="EMBL" id="VIWV01000001">
    <property type="protein sequence ID" value="TWF87246.1"/>
    <property type="molecule type" value="Genomic_DNA"/>
</dbReference>
<dbReference type="AlphaFoldDB" id="A0A561TJC4"/>
<keyword evidence="2" id="KW-1185">Reference proteome</keyword>
<comment type="caution">
    <text evidence="1">The sequence shown here is derived from an EMBL/GenBank/DDBJ whole genome shotgun (WGS) entry which is preliminary data.</text>
</comment>